<dbReference type="InterPro" id="IPR044926">
    <property type="entry name" value="RGS_subdomain_2"/>
</dbReference>
<proteinExistence type="predicted"/>
<dbReference type="SMART" id="SM00315">
    <property type="entry name" value="RGS"/>
    <property type="match status" value="2"/>
</dbReference>
<dbReference type="CDD" id="cd07440">
    <property type="entry name" value="RGS"/>
    <property type="match status" value="2"/>
</dbReference>
<feature type="domain" description="RGS" evidence="1">
    <location>
        <begin position="24"/>
        <end position="138"/>
    </location>
</feature>
<dbReference type="Proteomes" id="UP001432027">
    <property type="component" value="Unassembled WGS sequence"/>
</dbReference>
<protein>
    <recommendedName>
        <fullName evidence="1">RGS domain-containing protein</fullName>
    </recommendedName>
</protein>
<comment type="caution">
    <text evidence="2">The sequence shown here is derived from an EMBL/GenBank/DDBJ whole genome shotgun (WGS) entry which is preliminary data.</text>
</comment>
<dbReference type="PRINTS" id="PR01301">
    <property type="entry name" value="RGSPROTEIN"/>
</dbReference>
<reference evidence="2" key="1">
    <citation type="submission" date="2023-10" db="EMBL/GenBank/DDBJ databases">
        <title>Genome assembly of Pristionchus species.</title>
        <authorList>
            <person name="Yoshida K."/>
            <person name="Sommer R.J."/>
        </authorList>
    </citation>
    <scope>NUCLEOTIDE SEQUENCE</scope>
    <source>
        <strain evidence="2">RS0144</strain>
    </source>
</reference>
<organism evidence="2 3">
    <name type="scientific">Pristionchus entomophagus</name>
    <dbReference type="NCBI Taxonomy" id="358040"/>
    <lineage>
        <taxon>Eukaryota</taxon>
        <taxon>Metazoa</taxon>
        <taxon>Ecdysozoa</taxon>
        <taxon>Nematoda</taxon>
        <taxon>Chromadorea</taxon>
        <taxon>Rhabditida</taxon>
        <taxon>Rhabditina</taxon>
        <taxon>Diplogasteromorpha</taxon>
        <taxon>Diplogasteroidea</taxon>
        <taxon>Neodiplogasteridae</taxon>
        <taxon>Pristionchus</taxon>
    </lineage>
</organism>
<feature type="domain" description="RGS" evidence="1">
    <location>
        <begin position="153"/>
        <end position="271"/>
    </location>
</feature>
<evidence type="ECO:0000313" key="2">
    <source>
        <dbReference type="EMBL" id="GMT06442.1"/>
    </source>
</evidence>
<evidence type="ECO:0000313" key="3">
    <source>
        <dbReference type="Proteomes" id="UP001432027"/>
    </source>
</evidence>
<evidence type="ECO:0000259" key="1">
    <source>
        <dbReference type="PROSITE" id="PS50132"/>
    </source>
</evidence>
<dbReference type="InterPro" id="IPR036305">
    <property type="entry name" value="RGS_sf"/>
</dbReference>
<accession>A0AAV5UHK7</accession>
<dbReference type="PANTHER" id="PTHR10845">
    <property type="entry name" value="REGULATOR OF G PROTEIN SIGNALING"/>
    <property type="match status" value="1"/>
</dbReference>
<sequence>RSVPKLPSPEGVEYNRAVSWSTCSLSKILADKAGTQLFRCFLFKALADENLSFVEATEKLRGTPVRETRKELAAEIIVKFDAAINLSGPSRAAIARSANSTHAIDMADWEPAIKEIRRLLENDQLPRFRHSEMYIQFLELVLPHSIAVHWSFSMEKLLADKVGRHHFQMFMVSIRAGFYIPFWDAVIEFRASSALRGDEGRAKAIIADFLTDRVTKEIYVPHYVKDAIALNVASNKIEISLFDEATQYVEQILRNDPYVRFIQSPGYLNLLNSLTR</sequence>
<feature type="non-terminal residue" evidence="2">
    <location>
        <position position="276"/>
    </location>
</feature>
<keyword evidence="3" id="KW-1185">Reference proteome</keyword>
<dbReference type="EMBL" id="BTSX01000006">
    <property type="protein sequence ID" value="GMT06442.1"/>
    <property type="molecule type" value="Genomic_DNA"/>
</dbReference>
<gene>
    <name evidence="2" type="ORF">PENTCL1PPCAC_28616</name>
</gene>
<dbReference type="PANTHER" id="PTHR10845:SF235">
    <property type="entry name" value="REGULATOR OF G-PROTEIN SIGNALING RGS-3"/>
    <property type="match status" value="1"/>
</dbReference>
<dbReference type="Pfam" id="PF00615">
    <property type="entry name" value="RGS"/>
    <property type="match status" value="2"/>
</dbReference>
<dbReference type="InterPro" id="IPR016137">
    <property type="entry name" value="RGS"/>
</dbReference>
<dbReference type="AlphaFoldDB" id="A0AAV5UHK7"/>
<dbReference type="PROSITE" id="PS50132">
    <property type="entry name" value="RGS"/>
    <property type="match status" value="2"/>
</dbReference>
<dbReference type="SUPFAM" id="SSF48097">
    <property type="entry name" value="Regulator of G-protein signaling, RGS"/>
    <property type="match status" value="2"/>
</dbReference>
<feature type="non-terminal residue" evidence="2">
    <location>
        <position position="1"/>
    </location>
</feature>
<name>A0AAV5UHK7_9BILA</name>
<dbReference type="Gene3D" id="1.10.167.10">
    <property type="entry name" value="Regulator of G-protein Signalling 4, domain 2"/>
    <property type="match status" value="2"/>
</dbReference>